<dbReference type="PROSITE" id="PS50181">
    <property type="entry name" value="FBOX"/>
    <property type="match status" value="1"/>
</dbReference>
<evidence type="ECO:0000313" key="2">
    <source>
        <dbReference type="EMBL" id="TKA28865.1"/>
    </source>
</evidence>
<evidence type="ECO:0000259" key="1">
    <source>
        <dbReference type="PROSITE" id="PS50181"/>
    </source>
</evidence>
<sequence length="499" mass="56945">MAKTIIDLPSELVELIATRLNDEDVLALRRTSRPLERGSFSHFGKRFFRKKGYLLTSPSLAVLQGVADHSQLRKYVQHVWFNPDCFTFIRPECAPDPEETPDPENPDGLVDLLSPNDRRMYQAYEECMKDHYRLIAHTASELQSVLTKAFAKLPNLKIIGMRRSEDHRPWGWRTLRDAVGEDPRVLGPIPSGPLYMLSTPARLFLALLSAVADSGVVLRRFYTDAIELDNIRPDLLSQELLNEACSSIWYLEVNVMRSLLNTKRNANYITPGHPKWVDGDGLLRLLRGCHSLKEIGLQIFPDRQATHRLAALNATDRFAETWQFKCFDNVMLKVDMPGLDRIKLEKLVTTPYHLLAFLRPSATCLTSLKLRDVRLIGGEDASPWQSIFQFLHDECPRLDSILLHHLLYTYGGVSFAENIESAALAAEDGTETEGGNGEAWNDRSSHFTDYEKITLQISGAENVRRSLGDVVEGHWYQKPLFTYEMDDMLWHTDTSDEEW</sequence>
<accession>A0A4U0U410</accession>
<name>A0A4U0U410_9PEZI</name>
<evidence type="ECO:0000313" key="3">
    <source>
        <dbReference type="Proteomes" id="UP000308549"/>
    </source>
</evidence>
<feature type="domain" description="F-box" evidence="1">
    <location>
        <begin position="2"/>
        <end position="51"/>
    </location>
</feature>
<comment type="caution">
    <text evidence="2">The sequence shown here is derived from an EMBL/GenBank/DDBJ whole genome shotgun (WGS) entry which is preliminary data.</text>
</comment>
<protein>
    <recommendedName>
        <fullName evidence="1">F-box domain-containing protein</fullName>
    </recommendedName>
</protein>
<dbReference type="InterPro" id="IPR036047">
    <property type="entry name" value="F-box-like_dom_sf"/>
</dbReference>
<gene>
    <name evidence="2" type="ORF">B0A50_03276</name>
</gene>
<keyword evidence="3" id="KW-1185">Reference proteome</keyword>
<dbReference type="EMBL" id="NAJL01000016">
    <property type="protein sequence ID" value="TKA28865.1"/>
    <property type="molecule type" value="Genomic_DNA"/>
</dbReference>
<dbReference type="SUPFAM" id="SSF81383">
    <property type="entry name" value="F-box domain"/>
    <property type="match status" value="1"/>
</dbReference>
<reference evidence="2 3" key="1">
    <citation type="submission" date="2017-03" db="EMBL/GenBank/DDBJ databases">
        <title>Genomes of endolithic fungi from Antarctica.</title>
        <authorList>
            <person name="Coleine C."/>
            <person name="Masonjones S."/>
            <person name="Stajich J.E."/>
        </authorList>
    </citation>
    <scope>NUCLEOTIDE SEQUENCE [LARGE SCALE GENOMIC DNA]</scope>
    <source>
        <strain evidence="2 3">CCFEE 6315</strain>
    </source>
</reference>
<proteinExistence type="predicted"/>
<organism evidence="2 3">
    <name type="scientific">Salinomyces thailandicus</name>
    <dbReference type="NCBI Taxonomy" id="706561"/>
    <lineage>
        <taxon>Eukaryota</taxon>
        <taxon>Fungi</taxon>
        <taxon>Dikarya</taxon>
        <taxon>Ascomycota</taxon>
        <taxon>Pezizomycotina</taxon>
        <taxon>Dothideomycetes</taxon>
        <taxon>Dothideomycetidae</taxon>
        <taxon>Mycosphaerellales</taxon>
        <taxon>Teratosphaeriaceae</taxon>
        <taxon>Salinomyces</taxon>
    </lineage>
</organism>
<dbReference type="AlphaFoldDB" id="A0A4U0U410"/>
<dbReference type="Proteomes" id="UP000308549">
    <property type="component" value="Unassembled WGS sequence"/>
</dbReference>
<dbReference type="InterPro" id="IPR001810">
    <property type="entry name" value="F-box_dom"/>
</dbReference>
<dbReference type="OrthoDB" id="5279008at2759"/>